<dbReference type="EC" id="6.3.2.2" evidence="8"/>
<keyword evidence="5 8" id="KW-0547">Nucleotide-binding</keyword>
<dbReference type="PANTHER" id="PTHR38761">
    <property type="entry name" value="GLUTAMATE--CYSTEINE LIGASE"/>
    <property type="match status" value="1"/>
</dbReference>
<dbReference type="GO" id="GO:0046872">
    <property type="term" value="F:metal ion binding"/>
    <property type="evidence" value="ECO:0007669"/>
    <property type="project" value="TreeGrafter"/>
</dbReference>
<dbReference type="InterPro" id="IPR014746">
    <property type="entry name" value="Gln_synth/guanido_kin_cat_dom"/>
</dbReference>
<keyword evidence="3 8" id="KW-0436">Ligase</keyword>
<evidence type="ECO:0000256" key="5">
    <source>
        <dbReference type="ARBA" id="ARBA00022741"/>
    </source>
</evidence>
<dbReference type="RefSeq" id="WP_130087819.1">
    <property type="nucleotide sequence ID" value="NZ_SEZJ01000012.1"/>
</dbReference>
<dbReference type="InterPro" id="IPR006334">
    <property type="entry name" value="Glut_cys_ligase"/>
</dbReference>
<dbReference type="NCBIfam" id="TIGR01434">
    <property type="entry name" value="glu_cys_ligase"/>
    <property type="match status" value="1"/>
</dbReference>
<evidence type="ECO:0000256" key="4">
    <source>
        <dbReference type="ARBA" id="ARBA00022684"/>
    </source>
</evidence>
<reference evidence="11 12" key="1">
    <citation type="submission" date="2019-02" db="EMBL/GenBank/DDBJ databases">
        <title>Genome sequences of Aliivibrio finisterrensis strains from farmed Atlantic salmon.</title>
        <authorList>
            <person name="Bowman J.P."/>
        </authorList>
    </citation>
    <scope>NUCLEOTIDE SEQUENCE [LARGE SCALE GENOMIC DNA]</scope>
    <source>
        <strain evidence="11 12">A32</strain>
    </source>
</reference>
<dbReference type="GeneID" id="56276087"/>
<evidence type="ECO:0000256" key="7">
    <source>
        <dbReference type="ARBA" id="ARBA00048819"/>
    </source>
</evidence>
<sequence length="532" mass="60504">MKNTDVKYLESNVLSFLNNDNAISTLHDIRRGIERELIRTTSESRISNLSHPEVLGSALTHPYITTDFAEAQLELVTPAMTERKATFDSLASLHHFVATHLPEDEIMWGASMPPALPNDDEIKIASYGSSNAGLHKVRYREGLANRYGKRMQLISGIHYNFSLPDSFWATLHAHLGSELSLNDFISERYFHLIRNVLRNGWVIPYLFGASPAVDKSYLADQDHPLATFDEDTYYLPWATSLRLSNMGYSSNEQSLYPTSFNSKQEYLTDLCHALTTPSARYVHLNAEQQLNGSVLQLENELYGSIRPKIVNDQLRPLYAMCHHGIQYIELRSLDNNPLLPLGISEEQSHFLDAFLTYNALAPSPELTDDERVLIARRQESVATEGRKEGLLLPTLQGDIELKDLGSELLDAMIPVATWLDIAFSTEEHKQGIKREQTKFVDSNLTPSAQMLAMMKGEKLSYKRATQRLSIVHFKQHQNTKIDEEEMANLTRLVTESLVKQQQMETQQDMSFDEFIQKKNYLQCDCEIEEAVA</sequence>
<dbReference type="HAMAP" id="MF_00578">
    <property type="entry name" value="Glu_cys_ligase"/>
    <property type="match status" value="1"/>
</dbReference>
<comment type="catalytic activity">
    <reaction evidence="7 8 9">
        <text>L-cysteine + L-glutamate + ATP = gamma-L-glutamyl-L-cysteine + ADP + phosphate + H(+)</text>
        <dbReference type="Rhea" id="RHEA:13285"/>
        <dbReference type="ChEBI" id="CHEBI:15378"/>
        <dbReference type="ChEBI" id="CHEBI:29985"/>
        <dbReference type="ChEBI" id="CHEBI:30616"/>
        <dbReference type="ChEBI" id="CHEBI:35235"/>
        <dbReference type="ChEBI" id="CHEBI:43474"/>
        <dbReference type="ChEBI" id="CHEBI:58173"/>
        <dbReference type="ChEBI" id="CHEBI:456216"/>
        <dbReference type="EC" id="6.3.2.2"/>
    </reaction>
</comment>
<dbReference type="Pfam" id="PF04262">
    <property type="entry name" value="Glu_cys_ligase"/>
    <property type="match status" value="1"/>
</dbReference>
<evidence type="ECO:0000259" key="10">
    <source>
        <dbReference type="Pfam" id="PF04262"/>
    </source>
</evidence>
<dbReference type="Proteomes" id="UP000293465">
    <property type="component" value="Unassembled WGS sequence"/>
</dbReference>
<dbReference type="UniPathway" id="UPA00142">
    <property type="reaction ID" value="UER00209"/>
</dbReference>
<evidence type="ECO:0000256" key="6">
    <source>
        <dbReference type="ARBA" id="ARBA00022840"/>
    </source>
</evidence>
<evidence type="ECO:0000256" key="8">
    <source>
        <dbReference type="HAMAP-Rule" id="MF_00578"/>
    </source>
</evidence>
<evidence type="ECO:0000313" key="11">
    <source>
        <dbReference type="EMBL" id="RYU45538.1"/>
    </source>
</evidence>
<feature type="domain" description="Glutamate--cysteine ligase" evidence="10">
    <location>
        <begin position="15"/>
        <end position="380"/>
    </location>
</feature>
<comment type="caution">
    <text evidence="11">The sequence shown here is derived from an EMBL/GenBank/DDBJ whole genome shotgun (WGS) entry which is preliminary data.</text>
</comment>
<dbReference type="PANTHER" id="PTHR38761:SF1">
    <property type="entry name" value="GLUTAMATE--CYSTEINE LIGASE"/>
    <property type="match status" value="1"/>
</dbReference>
<dbReference type="GO" id="GO:0005524">
    <property type="term" value="F:ATP binding"/>
    <property type="evidence" value="ECO:0007669"/>
    <property type="project" value="UniProtKB-KW"/>
</dbReference>
<comment type="similarity">
    <text evidence="2 8">Belongs to the glutamate--cysteine ligase type 1 family. Type 1 subfamily.</text>
</comment>
<dbReference type="AlphaFoldDB" id="A0A4Q5KJT2"/>
<dbReference type="SUPFAM" id="SSF55931">
    <property type="entry name" value="Glutamine synthetase/guanido kinase"/>
    <property type="match status" value="1"/>
</dbReference>
<dbReference type="GO" id="GO:0006750">
    <property type="term" value="P:glutathione biosynthetic process"/>
    <property type="evidence" value="ECO:0007669"/>
    <property type="project" value="UniProtKB-UniRule"/>
</dbReference>
<proteinExistence type="inferred from homology"/>
<dbReference type="GO" id="GO:0005829">
    <property type="term" value="C:cytosol"/>
    <property type="evidence" value="ECO:0007669"/>
    <property type="project" value="TreeGrafter"/>
</dbReference>
<accession>A0A4Q5KJT2</accession>
<dbReference type="Gene3D" id="3.30.590.20">
    <property type="match status" value="1"/>
</dbReference>
<dbReference type="GO" id="GO:0004357">
    <property type="term" value="F:glutamate-cysteine ligase activity"/>
    <property type="evidence" value="ECO:0007669"/>
    <property type="project" value="UniProtKB-UniRule"/>
</dbReference>
<evidence type="ECO:0000256" key="2">
    <source>
        <dbReference type="ARBA" id="ARBA00008772"/>
    </source>
</evidence>
<dbReference type="InterPro" id="IPR007370">
    <property type="entry name" value="Glu_cys_ligase"/>
</dbReference>
<keyword evidence="6 8" id="KW-0067">ATP-binding</keyword>
<evidence type="ECO:0000256" key="9">
    <source>
        <dbReference type="RuleBase" id="RU004391"/>
    </source>
</evidence>
<dbReference type="EMBL" id="SEZJ01000012">
    <property type="protein sequence ID" value="RYU45538.1"/>
    <property type="molecule type" value="Genomic_DNA"/>
</dbReference>
<evidence type="ECO:0000313" key="12">
    <source>
        <dbReference type="Proteomes" id="UP000293465"/>
    </source>
</evidence>
<protein>
    <recommendedName>
        <fullName evidence="8">Glutamate--cysteine ligase</fullName>
        <ecNumber evidence="8">6.3.2.2</ecNumber>
    </recommendedName>
    <alternativeName>
        <fullName evidence="8">Gamma-ECS</fullName>
        <shortName evidence="8">GCS</shortName>
    </alternativeName>
    <alternativeName>
        <fullName evidence="8">Gamma-glutamylcysteine synthetase</fullName>
    </alternativeName>
</protein>
<name>A0A4Q5KJT2_9GAMM</name>
<evidence type="ECO:0000256" key="3">
    <source>
        <dbReference type="ARBA" id="ARBA00022598"/>
    </source>
</evidence>
<keyword evidence="4 8" id="KW-0317">Glutathione biosynthesis</keyword>
<dbReference type="OrthoDB" id="9803907at2"/>
<gene>
    <name evidence="8 11" type="primary">gshA</name>
    <name evidence="11" type="ORF">ERW49_13545</name>
</gene>
<organism evidence="11 12">
    <name type="scientific">Aliivibrio finisterrensis</name>
    <dbReference type="NCBI Taxonomy" id="511998"/>
    <lineage>
        <taxon>Bacteria</taxon>
        <taxon>Pseudomonadati</taxon>
        <taxon>Pseudomonadota</taxon>
        <taxon>Gammaproteobacteria</taxon>
        <taxon>Vibrionales</taxon>
        <taxon>Vibrionaceae</taxon>
        <taxon>Aliivibrio</taxon>
    </lineage>
</organism>
<evidence type="ECO:0000256" key="1">
    <source>
        <dbReference type="ARBA" id="ARBA00005006"/>
    </source>
</evidence>
<comment type="pathway">
    <text evidence="1 8 9">Sulfur metabolism; glutathione biosynthesis; glutathione from L-cysteine and L-glutamate: step 1/2.</text>
</comment>